<feature type="domain" description="DUF4268" evidence="1">
    <location>
        <begin position="174"/>
        <end position="306"/>
    </location>
</feature>
<dbReference type="Proteomes" id="UP000528432">
    <property type="component" value="Unassembled WGS sequence"/>
</dbReference>
<organism evidence="2 3">
    <name type="scientific">Clostridium cochlearium</name>
    <dbReference type="NCBI Taxonomy" id="1494"/>
    <lineage>
        <taxon>Bacteria</taxon>
        <taxon>Bacillati</taxon>
        <taxon>Bacillota</taxon>
        <taxon>Clostridia</taxon>
        <taxon>Eubacteriales</taxon>
        <taxon>Clostridiaceae</taxon>
        <taxon>Clostridium</taxon>
    </lineage>
</organism>
<dbReference type="RefSeq" id="WP_171302837.1">
    <property type="nucleotide sequence ID" value="NZ_JABFIF010000002.1"/>
</dbReference>
<proteinExistence type="predicted"/>
<evidence type="ECO:0000313" key="3">
    <source>
        <dbReference type="Proteomes" id="UP000528432"/>
    </source>
</evidence>
<evidence type="ECO:0000313" key="2">
    <source>
        <dbReference type="EMBL" id="NOH15289.1"/>
    </source>
</evidence>
<evidence type="ECO:0000259" key="1">
    <source>
        <dbReference type="Pfam" id="PF14088"/>
    </source>
</evidence>
<protein>
    <submittedName>
        <fullName evidence="2">DUF4268 domain-containing protein</fullName>
    </submittedName>
</protein>
<sequence>MKLGNLERIEDLRLIWKNEAYDFTPWLAEEDNMNILGDTIGIDISEISTESPVGGFSADIVAKETGTDRIIVIENQLEDTNHDHLGKIITYASGKDASIIIWIVKNAREEHRKAIEWLNDHIDENIDFFLVQIELWKIGDSPFAPRFNVLEQPNTWAKEIRKISQEMSGTMAFKLDYWTAFSDYVFLDLEFSRLFNKRKPSTDHWYSVGLGSSEFYFSFLLNTVRNITTVECYIPNNKDLFHQLYCSKEKIENIIGVELDWRELPERKASRILVERNVNLKDRNQWEDQFNWMREMGIKFYQAFKSIE</sequence>
<name>A0A7Y3XW19_CLOCO</name>
<dbReference type="InterPro" id="IPR025364">
    <property type="entry name" value="DUF4268"/>
</dbReference>
<dbReference type="AlphaFoldDB" id="A0A7Y3XW19"/>
<accession>A0A7Y3XW19</accession>
<dbReference type="Pfam" id="PF14088">
    <property type="entry name" value="DUF4268"/>
    <property type="match status" value="1"/>
</dbReference>
<comment type="caution">
    <text evidence="2">The sequence shown here is derived from an EMBL/GenBank/DDBJ whole genome shotgun (WGS) entry which is preliminary data.</text>
</comment>
<reference evidence="2 3" key="1">
    <citation type="submission" date="2020-05" db="EMBL/GenBank/DDBJ databases">
        <title>Draft genome sequence of Clostridium cochlearium strain AGROS13 isolated from a sheep dairy farm in New Zealand.</title>
        <authorList>
            <person name="Gupta T.B."/>
            <person name="Jauregui R."/>
            <person name="Risson A.N."/>
            <person name="Brightwell G."/>
            <person name="Maclean P."/>
        </authorList>
    </citation>
    <scope>NUCLEOTIDE SEQUENCE [LARGE SCALE GENOMIC DNA]</scope>
    <source>
        <strain evidence="2 3">AGROS13</strain>
    </source>
</reference>
<dbReference type="EMBL" id="JABFIF010000002">
    <property type="protein sequence ID" value="NOH15289.1"/>
    <property type="molecule type" value="Genomic_DNA"/>
</dbReference>
<gene>
    <name evidence="2" type="ORF">HMJ28_02580</name>
</gene>